<dbReference type="Proteomes" id="UP001154282">
    <property type="component" value="Unassembled WGS sequence"/>
</dbReference>
<keyword evidence="3" id="KW-1185">Reference proteome</keyword>
<protein>
    <submittedName>
        <fullName evidence="2">Uncharacterized protein</fullName>
    </submittedName>
</protein>
<accession>A0AAV0L3M5</accession>
<proteinExistence type="predicted"/>
<feature type="region of interest" description="Disordered" evidence="1">
    <location>
        <begin position="26"/>
        <end position="45"/>
    </location>
</feature>
<sequence>GAVISYRRTTKPSKISRLSEFQKVPQWQRRRLDSGGGSPGVADQAQWVESESEVVKLGLHRKGESVDGKV</sequence>
<evidence type="ECO:0000313" key="2">
    <source>
        <dbReference type="EMBL" id="CAI0428477.1"/>
    </source>
</evidence>
<organism evidence="2 3">
    <name type="scientific">Linum tenue</name>
    <dbReference type="NCBI Taxonomy" id="586396"/>
    <lineage>
        <taxon>Eukaryota</taxon>
        <taxon>Viridiplantae</taxon>
        <taxon>Streptophyta</taxon>
        <taxon>Embryophyta</taxon>
        <taxon>Tracheophyta</taxon>
        <taxon>Spermatophyta</taxon>
        <taxon>Magnoliopsida</taxon>
        <taxon>eudicotyledons</taxon>
        <taxon>Gunneridae</taxon>
        <taxon>Pentapetalae</taxon>
        <taxon>rosids</taxon>
        <taxon>fabids</taxon>
        <taxon>Malpighiales</taxon>
        <taxon>Linaceae</taxon>
        <taxon>Linum</taxon>
    </lineage>
</organism>
<gene>
    <name evidence="2" type="ORF">LITE_LOCUS21667</name>
</gene>
<feature type="non-terminal residue" evidence="2">
    <location>
        <position position="70"/>
    </location>
</feature>
<feature type="non-terminal residue" evidence="2">
    <location>
        <position position="1"/>
    </location>
</feature>
<dbReference type="EMBL" id="CAMGYJ010000006">
    <property type="protein sequence ID" value="CAI0428477.1"/>
    <property type="molecule type" value="Genomic_DNA"/>
</dbReference>
<reference evidence="2" key="1">
    <citation type="submission" date="2022-08" db="EMBL/GenBank/DDBJ databases">
        <authorList>
            <person name="Gutierrez-Valencia J."/>
        </authorList>
    </citation>
    <scope>NUCLEOTIDE SEQUENCE</scope>
</reference>
<evidence type="ECO:0000313" key="3">
    <source>
        <dbReference type="Proteomes" id="UP001154282"/>
    </source>
</evidence>
<name>A0AAV0L3M5_9ROSI</name>
<dbReference type="AlphaFoldDB" id="A0AAV0L3M5"/>
<comment type="caution">
    <text evidence="2">The sequence shown here is derived from an EMBL/GenBank/DDBJ whole genome shotgun (WGS) entry which is preliminary data.</text>
</comment>
<evidence type="ECO:0000256" key="1">
    <source>
        <dbReference type="SAM" id="MobiDB-lite"/>
    </source>
</evidence>